<evidence type="ECO:0000313" key="2">
    <source>
        <dbReference type="Proteomes" id="UP000552709"/>
    </source>
</evidence>
<dbReference type="AlphaFoldDB" id="A0A7W8JT76"/>
<proteinExistence type="predicted"/>
<comment type="caution">
    <text evidence="1">The sequence shown here is derived from an EMBL/GenBank/DDBJ whole genome shotgun (WGS) entry which is preliminary data.</text>
</comment>
<dbReference type="Proteomes" id="UP000552709">
    <property type="component" value="Unassembled WGS sequence"/>
</dbReference>
<reference evidence="1 2" key="1">
    <citation type="submission" date="2020-08" db="EMBL/GenBank/DDBJ databases">
        <title>Genomic Encyclopedia of Type Strains, Phase IV (KMG-IV): sequencing the most valuable type-strain genomes for metagenomic binning, comparative biology and taxonomic classification.</title>
        <authorList>
            <person name="Goeker M."/>
        </authorList>
    </citation>
    <scope>NUCLEOTIDE SEQUENCE [LARGE SCALE GENOMIC DNA]</scope>
    <source>
        <strain evidence="1 2">DSM 27939</strain>
    </source>
</reference>
<sequence>MATKLRIVQIDNEEIVIKGATDKTIAEAKEAMTAGSLLTVEKKGRVYHLGGRHIVRLEIEHDDDQDDEQA</sequence>
<name>A0A7W8JT76_9DEIO</name>
<dbReference type="RefSeq" id="WP_184130505.1">
    <property type="nucleotide sequence ID" value="NZ_JACHFL010000004.1"/>
</dbReference>
<protein>
    <submittedName>
        <fullName evidence="1">Uncharacterized protein</fullName>
    </submittedName>
</protein>
<gene>
    <name evidence="1" type="ORF">HNQ08_001893</name>
</gene>
<accession>A0A7W8JT76</accession>
<dbReference type="EMBL" id="JACHFL010000004">
    <property type="protein sequence ID" value="MBB5362795.1"/>
    <property type="molecule type" value="Genomic_DNA"/>
</dbReference>
<evidence type="ECO:0000313" key="1">
    <source>
        <dbReference type="EMBL" id="MBB5362795.1"/>
    </source>
</evidence>
<organism evidence="1 2">
    <name type="scientific">Deinococcus humi</name>
    <dbReference type="NCBI Taxonomy" id="662880"/>
    <lineage>
        <taxon>Bacteria</taxon>
        <taxon>Thermotogati</taxon>
        <taxon>Deinococcota</taxon>
        <taxon>Deinococci</taxon>
        <taxon>Deinococcales</taxon>
        <taxon>Deinococcaceae</taxon>
        <taxon>Deinococcus</taxon>
    </lineage>
</organism>
<keyword evidence="2" id="KW-1185">Reference proteome</keyword>